<name>W0HZG9_9GAMM</name>
<dbReference type="InterPro" id="IPR003140">
    <property type="entry name" value="PLipase/COase/thioEstase"/>
</dbReference>
<dbReference type="EMBL" id="CP006569">
    <property type="protein sequence ID" value="AHF77548.1"/>
    <property type="molecule type" value="Genomic_DNA"/>
</dbReference>
<dbReference type="SUPFAM" id="SSF53474">
    <property type="entry name" value="alpha/beta-Hydrolases"/>
    <property type="match status" value="1"/>
</dbReference>
<dbReference type="RefSeq" id="WP_025422699.1">
    <property type="nucleotide sequence ID" value="NZ_CP006569.1"/>
</dbReference>
<dbReference type="Proteomes" id="UP000019028">
    <property type="component" value="Chromosome"/>
</dbReference>
<dbReference type="InterPro" id="IPR029058">
    <property type="entry name" value="AB_hydrolase_fold"/>
</dbReference>
<protein>
    <submittedName>
        <fullName evidence="4">Phospholipase/carboxylesterase</fullName>
    </submittedName>
</protein>
<dbReference type="Gene3D" id="3.40.50.1820">
    <property type="entry name" value="alpha/beta hydrolase"/>
    <property type="match status" value="1"/>
</dbReference>
<proteinExistence type="inferred from homology"/>
<dbReference type="KEGG" id="sod:Sant_2508"/>
<evidence type="ECO:0000259" key="3">
    <source>
        <dbReference type="Pfam" id="PF02230"/>
    </source>
</evidence>
<dbReference type="PANTHER" id="PTHR10655">
    <property type="entry name" value="LYSOPHOSPHOLIPASE-RELATED"/>
    <property type="match status" value="1"/>
</dbReference>
<evidence type="ECO:0000256" key="1">
    <source>
        <dbReference type="ARBA" id="ARBA00006499"/>
    </source>
</evidence>
<evidence type="ECO:0000313" key="4">
    <source>
        <dbReference type="EMBL" id="AHF77548.1"/>
    </source>
</evidence>
<comment type="similarity">
    <text evidence="1">Belongs to the AB hydrolase superfamily. AB hydrolase 2 family.</text>
</comment>
<evidence type="ECO:0000256" key="2">
    <source>
        <dbReference type="ARBA" id="ARBA00022801"/>
    </source>
</evidence>
<gene>
    <name evidence="4" type="ORF">Sant_2508</name>
</gene>
<sequence>MNTSLIILLHGVGSSGDDLLPLADAWKHQLPGCDFASPDAPTHSDFGQGYQWFSVVGVTEQNRPRRIQAARASFDTTLARLMAVRGLEGQPEKVVLAGFSQGATMALDAVASGRWPVAGVVAFSGRLATPLPLTPAAAQTPVLLLHGGQDDVIPASESPLAARLLSAVGMKATAKIFPGLGHTLSPEGITLAGRFIAQAVSRER</sequence>
<feature type="domain" description="Phospholipase/carboxylesterase/thioesterase" evidence="3">
    <location>
        <begin position="3"/>
        <end position="197"/>
    </location>
</feature>
<reference evidence="4 5" key="1">
    <citation type="journal article" date="2014" name="Genome Biol. Evol.">
        <title>Genome degeneration and adaptation in a nascent stage of symbiosis.</title>
        <authorList>
            <person name="Oakeson K.F."/>
            <person name="Gil R."/>
            <person name="Clayton A.L."/>
            <person name="Dunn D.M."/>
            <person name="von Niederhausern A.C."/>
            <person name="Hamil C."/>
            <person name="Aoyagi A."/>
            <person name="Duval B."/>
            <person name="Baca A."/>
            <person name="Silva F.J."/>
            <person name="Vallier A."/>
            <person name="Jackson D.G."/>
            <person name="Latorre A."/>
            <person name="Weiss R.B."/>
            <person name="Heddi A."/>
            <person name="Moya A."/>
            <person name="Dale C."/>
        </authorList>
    </citation>
    <scope>NUCLEOTIDE SEQUENCE [LARGE SCALE GENOMIC DNA]</scope>
    <source>
        <strain evidence="4 5">HS1</strain>
    </source>
</reference>
<dbReference type="PATRIC" id="fig|1239307.3.peg.2800"/>
<dbReference type="OrthoDB" id="9801763at2"/>
<accession>W0HZG9</accession>
<keyword evidence="2" id="KW-0378">Hydrolase</keyword>
<dbReference type="GO" id="GO:0016787">
    <property type="term" value="F:hydrolase activity"/>
    <property type="evidence" value="ECO:0007669"/>
    <property type="project" value="UniProtKB-KW"/>
</dbReference>
<dbReference type="AlphaFoldDB" id="W0HZG9"/>
<dbReference type="HOGENOM" id="CLU_049413_5_2_6"/>
<dbReference type="InterPro" id="IPR050565">
    <property type="entry name" value="LYPA1-2/EST-like"/>
</dbReference>
<keyword evidence="5" id="KW-1185">Reference proteome</keyword>
<dbReference type="Pfam" id="PF02230">
    <property type="entry name" value="Abhydrolase_2"/>
    <property type="match status" value="1"/>
</dbReference>
<organism evidence="4 5">
    <name type="scientific">Sodalis praecaptivus</name>
    <dbReference type="NCBI Taxonomy" id="1239307"/>
    <lineage>
        <taxon>Bacteria</taxon>
        <taxon>Pseudomonadati</taxon>
        <taxon>Pseudomonadota</taxon>
        <taxon>Gammaproteobacteria</taxon>
        <taxon>Enterobacterales</taxon>
        <taxon>Bruguierivoracaceae</taxon>
        <taxon>Sodalis</taxon>
    </lineage>
</organism>
<dbReference type="PANTHER" id="PTHR10655:SF17">
    <property type="entry name" value="LYSOPHOSPHOLIPASE-LIKE PROTEIN 1"/>
    <property type="match status" value="1"/>
</dbReference>
<evidence type="ECO:0000313" key="5">
    <source>
        <dbReference type="Proteomes" id="UP000019028"/>
    </source>
</evidence>